<dbReference type="PROSITE" id="PS51257">
    <property type="entry name" value="PROKAR_LIPOPROTEIN"/>
    <property type="match status" value="1"/>
</dbReference>
<dbReference type="AlphaFoldDB" id="A0A953J5B9"/>
<feature type="chain" id="PRO_5038020842" evidence="1">
    <location>
        <begin position="21"/>
        <end position="129"/>
    </location>
</feature>
<evidence type="ECO:0000313" key="3">
    <source>
        <dbReference type="Proteomes" id="UP000705867"/>
    </source>
</evidence>
<feature type="signal peptide" evidence="1">
    <location>
        <begin position="1"/>
        <end position="20"/>
    </location>
</feature>
<dbReference type="Pfam" id="PF12092">
    <property type="entry name" value="DUF3568"/>
    <property type="match status" value="1"/>
</dbReference>
<reference evidence="2" key="2">
    <citation type="submission" date="2021-08" db="EMBL/GenBank/DDBJ databases">
        <authorList>
            <person name="Dalcin Martins P."/>
        </authorList>
    </citation>
    <scope>NUCLEOTIDE SEQUENCE</scope>
    <source>
        <strain evidence="2">MAG_39</strain>
    </source>
</reference>
<dbReference type="InterPro" id="IPR021952">
    <property type="entry name" value="Flpp3-like"/>
</dbReference>
<proteinExistence type="predicted"/>
<name>A0A953J5B9_9BACT</name>
<dbReference type="Proteomes" id="UP000705867">
    <property type="component" value="Unassembled WGS sequence"/>
</dbReference>
<accession>A0A953J5B9</accession>
<evidence type="ECO:0000256" key="1">
    <source>
        <dbReference type="SAM" id="SignalP"/>
    </source>
</evidence>
<evidence type="ECO:0000313" key="2">
    <source>
        <dbReference type="EMBL" id="MBZ0155918.1"/>
    </source>
</evidence>
<comment type="caution">
    <text evidence="2">The sequence shown here is derived from an EMBL/GenBank/DDBJ whole genome shotgun (WGS) entry which is preliminary data.</text>
</comment>
<gene>
    <name evidence="2" type="ORF">K8I29_06850</name>
</gene>
<keyword evidence="1" id="KW-0732">Signal</keyword>
<reference evidence="2" key="1">
    <citation type="journal article" date="2021" name="bioRxiv">
        <title>Unraveling nitrogen, sulfur and carbon metabolic pathways and microbial community transcriptional responses to substrate deprivation and toxicity stresses in a bioreactor mimicking anoxic brackish coastal sediment conditions.</title>
        <authorList>
            <person name="Martins P.D."/>
            <person name="Echeveste M.J."/>
            <person name="Arshad A."/>
            <person name="Kurth J."/>
            <person name="Ouboter H."/>
            <person name="Jetten M.S.M."/>
            <person name="Welte C.U."/>
        </authorList>
    </citation>
    <scope>NUCLEOTIDE SEQUENCE</scope>
    <source>
        <strain evidence="2">MAG_39</strain>
    </source>
</reference>
<organism evidence="2 3">
    <name type="scientific">Candidatus Nitrobium versatile</name>
    <dbReference type="NCBI Taxonomy" id="2884831"/>
    <lineage>
        <taxon>Bacteria</taxon>
        <taxon>Pseudomonadati</taxon>
        <taxon>Nitrospirota</taxon>
        <taxon>Nitrospiria</taxon>
        <taxon>Nitrospirales</taxon>
        <taxon>Nitrospiraceae</taxon>
        <taxon>Candidatus Nitrobium</taxon>
    </lineage>
</organism>
<protein>
    <submittedName>
        <fullName evidence="2">DUF3568 domain-containing protein</fullName>
    </submittedName>
</protein>
<sequence>MTILFRVVPFLLAAVLTVQGCVITRTAPPYGADAAVFANGVLQVTYADTVFKTFDASREALQDFNMNIGNAQKDATGGIIDATLPDGTPVHLVLKKAQEDATAVSIRVGSGSEELARAIGRKIEARLRK</sequence>
<dbReference type="EMBL" id="JAIOIV010000055">
    <property type="protein sequence ID" value="MBZ0155918.1"/>
    <property type="molecule type" value="Genomic_DNA"/>
</dbReference>